<evidence type="ECO:0000313" key="2">
    <source>
        <dbReference type="Proteomes" id="UP000309038"/>
    </source>
</evidence>
<name>A0A4S4KS03_9APHY</name>
<reference evidence="1 2" key="1">
    <citation type="submission" date="2019-02" db="EMBL/GenBank/DDBJ databases">
        <title>Genome sequencing of the rare red list fungi Phlebia centrifuga.</title>
        <authorList>
            <person name="Buettner E."/>
            <person name="Kellner H."/>
        </authorList>
    </citation>
    <scope>NUCLEOTIDE SEQUENCE [LARGE SCALE GENOMIC DNA]</scope>
    <source>
        <strain evidence="1 2">DSM 108282</strain>
    </source>
</reference>
<sequence>MLVLVMEDLPGQGGLRTIRALPPSDWVAAHEPELVKIFGHTHFRLLLRAAQDTRVAFKVEAAPRR</sequence>
<protein>
    <submittedName>
        <fullName evidence="1">Uncharacterized protein</fullName>
    </submittedName>
</protein>
<dbReference type="AlphaFoldDB" id="A0A4S4KS03"/>
<proteinExistence type="predicted"/>
<dbReference type="EMBL" id="SGPJ01000024">
    <property type="protein sequence ID" value="THH01429.1"/>
    <property type="molecule type" value="Genomic_DNA"/>
</dbReference>
<evidence type="ECO:0000313" key="1">
    <source>
        <dbReference type="EMBL" id="THH01429.1"/>
    </source>
</evidence>
<keyword evidence="2" id="KW-1185">Reference proteome</keyword>
<dbReference type="Proteomes" id="UP000309038">
    <property type="component" value="Unassembled WGS sequence"/>
</dbReference>
<organism evidence="1 2">
    <name type="scientific">Hermanssonia centrifuga</name>
    <dbReference type="NCBI Taxonomy" id="98765"/>
    <lineage>
        <taxon>Eukaryota</taxon>
        <taxon>Fungi</taxon>
        <taxon>Dikarya</taxon>
        <taxon>Basidiomycota</taxon>
        <taxon>Agaricomycotina</taxon>
        <taxon>Agaricomycetes</taxon>
        <taxon>Polyporales</taxon>
        <taxon>Meruliaceae</taxon>
        <taxon>Hermanssonia</taxon>
    </lineage>
</organism>
<accession>A0A4S4KS03</accession>
<comment type="caution">
    <text evidence="1">The sequence shown here is derived from an EMBL/GenBank/DDBJ whole genome shotgun (WGS) entry which is preliminary data.</text>
</comment>
<gene>
    <name evidence="1" type="ORF">EW026_g1270</name>
</gene>